<dbReference type="GO" id="GO:0022011">
    <property type="term" value="P:myelination in peripheral nervous system"/>
    <property type="evidence" value="ECO:0007669"/>
    <property type="project" value="TreeGrafter"/>
</dbReference>
<dbReference type="InterPro" id="IPR000483">
    <property type="entry name" value="Cys-rich_flank_reg_C"/>
</dbReference>
<reference evidence="5" key="3">
    <citation type="submission" date="2025-09" db="UniProtKB">
        <authorList>
            <consortium name="Ensembl"/>
        </authorList>
    </citation>
    <scope>IDENTIFICATION</scope>
</reference>
<keyword evidence="4" id="KW-0325">Glycoprotein</keyword>
<dbReference type="PANTHER" id="PTHR24367">
    <property type="entry name" value="LEUCINE-RICH REPEAT-CONTAINING PROTEIN"/>
    <property type="match status" value="1"/>
</dbReference>
<dbReference type="AlphaFoldDB" id="A0A8V5GHL2"/>
<dbReference type="InterPro" id="IPR009039">
    <property type="entry name" value="EAR"/>
</dbReference>
<keyword evidence="6" id="KW-1185">Reference proteome</keyword>
<dbReference type="InterPro" id="IPR005492">
    <property type="entry name" value="EPTP"/>
</dbReference>
<sequence length="542" mass="59551">MCLYVSLCVSMCLYVSLCVSMGPYGSLWVPMGLYVSLCVSMVSMGLYVSLCVSMVSMGLYVSLCVSMCLYVSLWVPMGPYGSLWVPMGLYVSLCVSMYLYGSLWVSMCLYVSLWVSMGLYGSLWVSMGPIPHIPHRSLANNHLQTLPKGLFQGLETLNQLDLRGNPFQCSCPIRWLLTWLDRASVPTELGVCQSPPQLRGTPVGQLQPRDFQCLRTELRPFQSLPFSSLSAEPFALGGQGGVVLAQPHSGACALLEWDQLEGRFRAPAVINGTSPIACHPIPLSGSLLLIMAQLSPPSSSVWLRSGGPGSPFTLIQTLGSGLLRRPHSVSSARLGPHWYLGVTDSSKGGTSAIYRWGGRGFYRHQSLRPWHRDTHMEFLELGGSPALVLCSGARRPLVYRWSGAGFVPHTDIPHVPDVYAAKHFRMRGNVFLCLSRFLGDAKVMRWEGSMFREVQHVPARGSLVFQPLSIGGHRYVLLGNDYAPSRVYRLGPGGQLEPMQELLAPSPRSFAPISMGHRHFLVASSFKGATQIYRQVTIDMGA</sequence>
<dbReference type="SUPFAM" id="SSF52058">
    <property type="entry name" value="L domain-like"/>
    <property type="match status" value="1"/>
</dbReference>
<dbReference type="PROSITE" id="PS50912">
    <property type="entry name" value="EAR"/>
    <property type="match status" value="5"/>
</dbReference>
<dbReference type="Gene3D" id="3.80.10.10">
    <property type="entry name" value="Ribonuclease Inhibitor"/>
    <property type="match status" value="1"/>
</dbReference>
<dbReference type="GO" id="GO:0005615">
    <property type="term" value="C:extracellular space"/>
    <property type="evidence" value="ECO:0007669"/>
    <property type="project" value="TreeGrafter"/>
</dbReference>
<dbReference type="GO" id="GO:0042551">
    <property type="term" value="P:neuron maturation"/>
    <property type="evidence" value="ECO:0007669"/>
    <property type="project" value="TreeGrafter"/>
</dbReference>
<reference evidence="5" key="1">
    <citation type="submission" date="2020-03" db="EMBL/GenBank/DDBJ databases">
        <title>Melopsittacus undulatus (budgerigar) genome, bMelUnd1, maternal haplotype with Z.</title>
        <authorList>
            <person name="Gedman G."/>
            <person name="Mountcastle J."/>
            <person name="Haase B."/>
            <person name="Formenti G."/>
            <person name="Wright T."/>
            <person name="Apodaca J."/>
            <person name="Pelan S."/>
            <person name="Chow W."/>
            <person name="Rhie A."/>
            <person name="Howe K."/>
            <person name="Fedrigo O."/>
            <person name="Jarvis E.D."/>
        </authorList>
    </citation>
    <scope>NUCLEOTIDE SEQUENCE [LARGE SCALE GENOMIC DNA]</scope>
</reference>
<name>A0A8V5GHL2_MELUD</name>
<accession>A0A8V5GHL2</accession>
<dbReference type="Ensembl" id="ENSMUNT00000027538.1">
    <property type="protein sequence ID" value="ENSMUNP00000022980.1"/>
    <property type="gene ID" value="ENSMUNG00000019314.1"/>
</dbReference>
<dbReference type="InterPro" id="IPR051295">
    <property type="entry name" value="LGI_related"/>
</dbReference>
<keyword evidence="3" id="KW-0677">Repeat</keyword>
<evidence type="ECO:0000256" key="2">
    <source>
        <dbReference type="ARBA" id="ARBA00022729"/>
    </source>
</evidence>
<keyword evidence="1" id="KW-0433">Leucine-rich repeat</keyword>
<evidence type="ECO:0000256" key="4">
    <source>
        <dbReference type="ARBA" id="ARBA00023180"/>
    </source>
</evidence>
<dbReference type="SMART" id="SM00082">
    <property type="entry name" value="LRRCT"/>
    <property type="match status" value="1"/>
</dbReference>
<dbReference type="Pfam" id="PF03736">
    <property type="entry name" value="EPTP"/>
    <property type="match status" value="4"/>
</dbReference>
<proteinExistence type="predicted"/>
<dbReference type="Proteomes" id="UP000694405">
    <property type="component" value="Chromosome 26"/>
</dbReference>
<evidence type="ECO:0000313" key="6">
    <source>
        <dbReference type="Proteomes" id="UP000694405"/>
    </source>
</evidence>
<evidence type="ECO:0000256" key="3">
    <source>
        <dbReference type="ARBA" id="ARBA00022737"/>
    </source>
</evidence>
<dbReference type="PANTHER" id="PTHR24367:SF268">
    <property type="entry name" value="LEUCINE-RICH REPEAT LGI FAMILY MEMBER 4"/>
    <property type="match status" value="1"/>
</dbReference>
<protein>
    <submittedName>
        <fullName evidence="5">Uncharacterized protein</fullName>
    </submittedName>
</protein>
<dbReference type="Pfam" id="PF01463">
    <property type="entry name" value="LRRCT"/>
    <property type="match status" value="1"/>
</dbReference>
<evidence type="ECO:0000256" key="1">
    <source>
        <dbReference type="ARBA" id="ARBA00022614"/>
    </source>
</evidence>
<keyword evidence="2" id="KW-0732">Signal</keyword>
<evidence type="ECO:0000313" key="5">
    <source>
        <dbReference type="Ensembl" id="ENSMUNP00000022980.1"/>
    </source>
</evidence>
<organism evidence="5 6">
    <name type="scientific">Melopsittacus undulatus</name>
    <name type="common">Budgerigar</name>
    <name type="synonym">Psittacus undulatus</name>
    <dbReference type="NCBI Taxonomy" id="13146"/>
    <lineage>
        <taxon>Eukaryota</taxon>
        <taxon>Metazoa</taxon>
        <taxon>Chordata</taxon>
        <taxon>Craniata</taxon>
        <taxon>Vertebrata</taxon>
        <taxon>Euteleostomi</taxon>
        <taxon>Archelosauria</taxon>
        <taxon>Archosauria</taxon>
        <taxon>Dinosauria</taxon>
        <taxon>Saurischia</taxon>
        <taxon>Theropoda</taxon>
        <taxon>Coelurosauria</taxon>
        <taxon>Aves</taxon>
        <taxon>Neognathae</taxon>
        <taxon>Neoaves</taxon>
        <taxon>Telluraves</taxon>
        <taxon>Australaves</taxon>
        <taxon>Psittaciformes</taxon>
        <taxon>Psittaculidae</taxon>
        <taxon>Melopsittacus</taxon>
    </lineage>
</organism>
<reference evidence="5" key="2">
    <citation type="submission" date="2025-08" db="UniProtKB">
        <authorList>
            <consortium name="Ensembl"/>
        </authorList>
    </citation>
    <scope>IDENTIFICATION</scope>
</reference>
<dbReference type="InterPro" id="IPR032675">
    <property type="entry name" value="LRR_dom_sf"/>
</dbReference>